<evidence type="ECO:0000259" key="4">
    <source>
        <dbReference type="Pfam" id="PF08719"/>
    </source>
</evidence>
<organism evidence="5 6">
    <name type="scientific">Sorangium cellulosum</name>
    <name type="common">Polyangium cellulosum</name>
    <dbReference type="NCBI Taxonomy" id="56"/>
    <lineage>
        <taxon>Bacteria</taxon>
        <taxon>Pseudomonadati</taxon>
        <taxon>Myxococcota</taxon>
        <taxon>Polyangia</taxon>
        <taxon>Polyangiales</taxon>
        <taxon>Polyangiaceae</taxon>
        <taxon>Sorangium</taxon>
    </lineage>
</organism>
<evidence type="ECO:0000256" key="2">
    <source>
        <dbReference type="ARBA" id="ARBA00000751"/>
    </source>
</evidence>
<dbReference type="NCBIfam" id="TIGR02464">
    <property type="entry name" value="ribofla_fusion"/>
    <property type="match status" value="1"/>
</dbReference>
<dbReference type="CDD" id="cd15457">
    <property type="entry name" value="NADAR"/>
    <property type="match status" value="1"/>
</dbReference>
<feature type="domain" description="NADAR" evidence="4">
    <location>
        <begin position="6"/>
        <end position="144"/>
    </location>
</feature>
<evidence type="ECO:0000256" key="3">
    <source>
        <dbReference type="SAM" id="MobiDB-lite"/>
    </source>
</evidence>
<feature type="region of interest" description="Disordered" evidence="3">
    <location>
        <begin position="45"/>
        <end position="73"/>
    </location>
</feature>
<dbReference type="EMBL" id="JEMC01002696">
    <property type="protein sequence ID" value="KYF85587.1"/>
    <property type="molecule type" value="Genomic_DNA"/>
</dbReference>
<comment type="catalytic activity">
    <reaction evidence="1">
        <text>5-amino-6-(5-phospho-D-ribosylamino)uracil + H2O = 5,6-diaminouracil + D-ribose 5-phosphate</text>
        <dbReference type="Rhea" id="RHEA:55020"/>
        <dbReference type="ChEBI" id="CHEBI:15377"/>
        <dbReference type="ChEBI" id="CHEBI:46252"/>
        <dbReference type="ChEBI" id="CHEBI:58453"/>
        <dbReference type="ChEBI" id="CHEBI:78346"/>
    </reaction>
</comment>
<dbReference type="InterPro" id="IPR037238">
    <property type="entry name" value="YbiA-like_sf"/>
</dbReference>
<name>A0A150RZE1_SORCE</name>
<dbReference type="Proteomes" id="UP000075515">
    <property type="component" value="Unassembled WGS sequence"/>
</dbReference>
<reference evidence="5 6" key="1">
    <citation type="submission" date="2014-02" db="EMBL/GenBank/DDBJ databases">
        <title>The small core and large imbalanced accessory genome model reveals a collaborative survival strategy of Sorangium cellulosum strains in nature.</title>
        <authorList>
            <person name="Han K."/>
            <person name="Peng R."/>
            <person name="Blom J."/>
            <person name="Li Y.-Z."/>
        </authorList>
    </citation>
    <scope>NUCLEOTIDE SEQUENCE [LARGE SCALE GENOMIC DNA]</scope>
    <source>
        <strain evidence="5 6">So0149</strain>
    </source>
</reference>
<sequence>MTVIRFYRAGDAHGFFSNFSRHPFTLKGKVWPTSEHYFQAQKFAGTDHEEEIRSAPGPGEAARMGRQRSRPLRPDWEQVKDDIMREAVLAKFTQHEDLRRALLDTGDAELVEHTANDAYWADGGDGSGRNMLGKILMEIREQLRRPA</sequence>
<evidence type="ECO:0000256" key="1">
    <source>
        <dbReference type="ARBA" id="ARBA00000022"/>
    </source>
</evidence>
<accession>A0A150RZE1</accession>
<dbReference type="SUPFAM" id="SSF143990">
    <property type="entry name" value="YbiA-like"/>
    <property type="match status" value="1"/>
</dbReference>
<dbReference type="Gene3D" id="1.10.357.40">
    <property type="entry name" value="YbiA-like"/>
    <property type="match status" value="1"/>
</dbReference>
<evidence type="ECO:0000313" key="5">
    <source>
        <dbReference type="EMBL" id="KYF85587.1"/>
    </source>
</evidence>
<protein>
    <submittedName>
        <fullName evidence="5">Swarming motility protein YbiA</fullName>
    </submittedName>
</protein>
<comment type="catalytic activity">
    <reaction evidence="2">
        <text>2,5-diamino-6-hydroxy-4-(5-phosphoribosylamino)-pyrimidine + H2O = 2,5,6-triamino-4-hydroxypyrimidine + D-ribose 5-phosphate</text>
        <dbReference type="Rhea" id="RHEA:23436"/>
        <dbReference type="ChEBI" id="CHEBI:15377"/>
        <dbReference type="ChEBI" id="CHEBI:58614"/>
        <dbReference type="ChEBI" id="CHEBI:78346"/>
        <dbReference type="ChEBI" id="CHEBI:137796"/>
    </reaction>
</comment>
<dbReference type="Pfam" id="PF08719">
    <property type="entry name" value="NADAR"/>
    <property type="match status" value="1"/>
</dbReference>
<comment type="caution">
    <text evidence="5">The sequence shown here is derived from an EMBL/GenBank/DDBJ whole genome shotgun (WGS) entry which is preliminary data.</text>
</comment>
<dbReference type="AlphaFoldDB" id="A0A150RZE1"/>
<dbReference type="InterPro" id="IPR012816">
    <property type="entry name" value="NADAR"/>
</dbReference>
<evidence type="ECO:0000313" key="6">
    <source>
        <dbReference type="Proteomes" id="UP000075515"/>
    </source>
</evidence>
<proteinExistence type="predicted"/>
<gene>
    <name evidence="5" type="ORF">BE18_44095</name>
</gene>